<protein>
    <submittedName>
        <fullName evidence="1">Uncharacterized protein</fullName>
    </submittedName>
</protein>
<sequence>MSVTLHNLDLSRERVVFVTVKGFNAAGLYSTSTSNGVYVSRVSSGKEPVGKSYVYDGSDVGKDIDFQDNNDGLSAHWDFSGDPCPIERYEWAIHKYDGTVVLPMTDIPEVRAYSVSSAMVDVTSNGIRVGYGSHVISTGTIELAKYISSATTVSFSWSGFKFLLPVKFYQWGVGTVDPAQTAVTCEMLETTDGDKSATRDANYTHLFDTQPLTSVSLDTDVTQRGLKLVQGRTYHVLVLAADESGGCVETSAAFTVDTTLPIAGQIGVGPDNRLNVLYSSSADTMTSWWTGFTDPESGVKKMNIRLWSGGESCTAPNTDNMTSIVEFIELPSKASSYEFKNINLQNSVVYYIELQVTNGADMSQSVFSRPILLDAASPKAGTVKHGRDFTTEITYQHSTTEMQGVFLYLPLATGPSCPRRVYTMSSQEADLTPLVHKYLRGMQRQKQDGVTFRDFQISYSENGMSMNLRRDVRTKQMLSASAQIDPDLSNGGTYDFEVQAASGSLRAVTSVVFFDGPKGVFADYMPVLFDGDTPSLADSGRRSSGLRTIDTGLPGDTSLNVPEEELKERRGFGFQIHPSKLTLYAGWFTYQAGCKNRSMLCFALHAVS</sequence>
<keyword evidence="2" id="KW-1185">Reference proteome</keyword>
<evidence type="ECO:0000313" key="1">
    <source>
        <dbReference type="EMBL" id="KAK2165038.1"/>
    </source>
</evidence>
<name>A0AAD9NDX9_RIDPI</name>
<comment type="caution">
    <text evidence="1">The sequence shown here is derived from an EMBL/GenBank/DDBJ whole genome shotgun (WGS) entry which is preliminary data.</text>
</comment>
<dbReference type="Proteomes" id="UP001209878">
    <property type="component" value="Unassembled WGS sequence"/>
</dbReference>
<dbReference type="PANTHER" id="PTHR16897">
    <property type="entry name" value="OS10G0105400 PROTEIN"/>
    <property type="match status" value="1"/>
</dbReference>
<proteinExistence type="predicted"/>
<dbReference type="EMBL" id="JAODUO010001383">
    <property type="protein sequence ID" value="KAK2165038.1"/>
    <property type="molecule type" value="Genomic_DNA"/>
</dbReference>
<accession>A0AAD9NDX9</accession>
<evidence type="ECO:0000313" key="2">
    <source>
        <dbReference type="Proteomes" id="UP001209878"/>
    </source>
</evidence>
<gene>
    <name evidence="1" type="ORF">NP493_1368g00024</name>
</gene>
<dbReference type="AlphaFoldDB" id="A0AAD9NDX9"/>
<organism evidence="1 2">
    <name type="scientific">Ridgeia piscesae</name>
    <name type="common">Tubeworm</name>
    <dbReference type="NCBI Taxonomy" id="27915"/>
    <lineage>
        <taxon>Eukaryota</taxon>
        <taxon>Metazoa</taxon>
        <taxon>Spiralia</taxon>
        <taxon>Lophotrochozoa</taxon>
        <taxon>Annelida</taxon>
        <taxon>Polychaeta</taxon>
        <taxon>Sedentaria</taxon>
        <taxon>Canalipalpata</taxon>
        <taxon>Sabellida</taxon>
        <taxon>Siboglinidae</taxon>
        <taxon>Ridgeia</taxon>
    </lineage>
</organism>
<reference evidence="1" key="1">
    <citation type="journal article" date="2023" name="Mol. Biol. Evol.">
        <title>Third-Generation Sequencing Reveals the Adaptive Role of the Epigenome in Three Deep-Sea Polychaetes.</title>
        <authorList>
            <person name="Perez M."/>
            <person name="Aroh O."/>
            <person name="Sun Y."/>
            <person name="Lan Y."/>
            <person name="Juniper S.K."/>
            <person name="Young C.R."/>
            <person name="Angers B."/>
            <person name="Qian P.Y."/>
        </authorList>
    </citation>
    <scope>NUCLEOTIDE SEQUENCE</scope>
    <source>
        <strain evidence="1">R07B-5</strain>
    </source>
</reference>
<dbReference type="PANTHER" id="PTHR16897:SF2">
    <property type="entry name" value="OS03G0226600 PROTEIN"/>
    <property type="match status" value="1"/>
</dbReference>